<keyword evidence="3" id="KW-1185">Reference proteome</keyword>
<evidence type="ECO:0000313" key="3">
    <source>
        <dbReference type="Proteomes" id="UP000728032"/>
    </source>
</evidence>
<organism evidence="2">
    <name type="scientific">Oppiella nova</name>
    <dbReference type="NCBI Taxonomy" id="334625"/>
    <lineage>
        <taxon>Eukaryota</taxon>
        <taxon>Metazoa</taxon>
        <taxon>Ecdysozoa</taxon>
        <taxon>Arthropoda</taxon>
        <taxon>Chelicerata</taxon>
        <taxon>Arachnida</taxon>
        <taxon>Acari</taxon>
        <taxon>Acariformes</taxon>
        <taxon>Sarcoptiformes</taxon>
        <taxon>Oribatida</taxon>
        <taxon>Brachypylina</taxon>
        <taxon>Oppioidea</taxon>
        <taxon>Oppiidae</taxon>
        <taxon>Oppiella</taxon>
    </lineage>
</organism>
<accession>A0A7R9MPF0</accession>
<dbReference type="InterPro" id="IPR027417">
    <property type="entry name" value="P-loop_NTPase"/>
</dbReference>
<dbReference type="PANTHER" id="PTHR19229">
    <property type="entry name" value="ATP-BINDING CASSETTE TRANSPORTER SUBFAMILY A ABCA"/>
    <property type="match status" value="1"/>
</dbReference>
<dbReference type="Gene3D" id="3.40.50.300">
    <property type="entry name" value="P-loop containing nucleotide triphosphate hydrolases"/>
    <property type="match status" value="1"/>
</dbReference>
<dbReference type="GO" id="GO:0016020">
    <property type="term" value="C:membrane"/>
    <property type="evidence" value="ECO:0007669"/>
    <property type="project" value="InterPro"/>
</dbReference>
<evidence type="ECO:0000259" key="1">
    <source>
        <dbReference type="Pfam" id="PF00005"/>
    </source>
</evidence>
<protein>
    <recommendedName>
        <fullName evidence="1">ABC transporter domain-containing protein</fullName>
    </recommendedName>
</protein>
<sequence length="189" mass="21274">YDELTCEEHLKLFATIKGCPSARVANEITNVLDQLGLSFKRRVLSADLSGGMKRRLSLGMAMINNTKILILDEPTSGLDPEARRGVWDFLLSIRKERLIMLSTHWMEEADVLGDRIAIMSQGKVICCGTSVFLKRAYAGGYHLRIAKSDEFKTDTFKPFIQKFLPNVSLENETANEIRFGIDSDDTRAL</sequence>
<feature type="non-terminal residue" evidence="2">
    <location>
        <position position="189"/>
    </location>
</feature>
<dbReference type="AlphaFoldDB" id="A0A7R9MPF0"/>
<feature type="non-terminal residue" evidence="2">
    <location>
        <position position="1"/>
    </location>
</feature>
<dbReference type="GO" id="GO:0005524">
    <property type="term" value="F:ATP binding"/>
    <property type="evidence" value="ECO:0007669"/>
    <property type="project" value="InterPro"/>
</dbReference>
<dbReference type="InterPro" id="IPR026082">
    <property type="entry name" value="ABCA"/>
</dbReference>
<dbReference type="GO" id="GO:0005319">
    <property type="term" value="F:lipid transporter activity"/>
    <property type="evidence" value="ECO:0007669"/>
    <property type="project" value="TreeGrafter"/>
</dbReference>
<dbReference type="Pfam" id="PF00005">
    <property type="entry name" value="ABC_tran"/>
    <property type="match status" value="1"/>
</dbReference>
<dbReference type="SUPFAM" id="SSF52540">
    <property type="entry name" value="P-loop containing nucleoside triphosphate hydrolases"/>
    <property type="match status" value="1"/>
</dbReference>
<gene>
    <name evidence="2" type="ORF">ONB1V03_LOCUS20629</name>
</gene>
<dbReference type="Proteomes" id="UP000728032">
    <property type="component" value="Unassembled WGS sequence"/>
</dbReference>
<dbReference type="InterPro" id="IPR003439">
    <property type="entry name" value="ABC_transporter-like_ATP-bd"/>
</dbReference>
<reference evidence="2" key="1">
    <citation type="submission" date="2020-11" db="EMBL/GenBank/DDBJ databases">
        <authorList>
            <person name="Tran Van P."/>
        </authorList>
    </citation>
    <scope>NUCLEOTIDE SEQUENCE</scope>
</reference>
<proteinExistence type="predicted"/>
<dbReference type="OrthoDB" id="6513039at2759"/>
<dbReference type="GO" id="GO:0016887">
    <property type="term" value="F:ATP hydrolysis activity"/>
    <property type="evidence" value="ECO:0007669"/>
    <property type="project" value="InterPro"/>
</dbReference>
<dbReference type="PANTHER" id="PTHR19229:SF250">
    <property type="entry name" value="ABC TRANSPORTER DOMAIN-CONTAINING PROTEIN-RELATED"/>
    <property type="match status" value="1"/>
</dbReference>
<dbReference type="EMBL" id="OC950867">
    <property type="protein sequence ID" value="CAD7664071.1"/>
    <property type="molecule type" value="Genomic_DNA"/>
</dbReference>
<evidence type="ECO:0000313" key="2">
    <source>
        <dbReference type="EMBL" id="CAD7664071.1"/>
    </source>
</evidence>
<name>A0A7R9MPF0_9ACAR</name>
<dbReference type="GO" id="GO:0140359">
    <property type="term" value="F:ABC-type transporter activity"/>
    <property type="evidence" value="ECO:0007669"/>
    <property type="project" value="InterPro"/>
</dbReference>
<dbReference type="EMBL" id="CAJPVJ010036042">
    <property type="protein sequence ID" value="CAG2181208.1"/>
    <property type="molecule type" value="Genomic_DNA"/>
</dbReference>
<feature type="domain" description="ABC transporter" evidence="1">
    <location>
        <begin position="9"/>
        <end position="76"/>
    </location>
</feature>